<reference evidence="1" key="1">
    <citation type="submission" date="2014-12" db="EMBL/GenBank/DDBJ databases">
        <title>Insight into the proteome of Arion vulgaris.</title>
        <authorList>
            <person name="Aradska J."/>
            <person name="Bulat T."/>
            <person name="Smidak R."/>
            <person name="Sarate P."/>
            <person name="Gangsoo J."/>
            <person name="Sialana F."/>
            <person name="Bilban M."/>
            <person name="Lubec G."/>
        </authorList>
    </citation>
    <scope>NUCLEOTIDE SEQUENCE</scope>
    <source>
        <tissue evidence="1">Skin</tissue>
    </source>
</reference>
<protein>
    <submittedName>
        <fullName evidence="1">Uncharacterized protein</fullName>
    </submittedName>
</protein>
<accession>A0A0B6Z135</accession>
<evidence type="ECO:0000313" key="1">
    <source>
        <dbReference type="EMBL" id="CEK62294.1"/>
    </source>
</evidence>
<feature type="non-terminal residue" evidence="1">
    <location>
        <position position="73"/>
    </location>
</feature>
<gene>
    <name evidence="1" type="primary">ORF44778</name>
</gene>
<sequence length="73" mass="8189">MECFAELFQCRNAISCIHHQYRVSQLEVLWTTEVLRLTSSSGQPLIKLIINTNMTLSGNSVLFLNFAILSADG</sequence>
<name>A0A0B6Z135_9EUPU</name>
<proteinExistence type="predicted"/>
<dbReference type="EMBL" id="HACG01015429">
    <property type="protein sequence ID" value="CEK62294.1"/>
    <property type="molecule type" value="Transcribed_RNA"/>
</dbReference>
<dbReference type="AlphaFoldDB" id="A0A0B6Z135"/>
<organism evidence="1">
    <name type="scientific">Arion vulgaris</name>
    <dbReference type="NCBI Taxonomy" id="1028688"/>
    <lineage>
        <taxon>Eukaryota</taxon>
        <taxon>Metazoa</taxon>
        <taxon>Spiralia</taxon>
        <taxon>Lophotrochozoa</taxon>
        <taxon>Mollusca</taxon>
        <taxon>Gastropoda</taxon>
        <taxon>Heterobranchia</taxon>
        <taxon>Euthyneura</taxon>
        <taxon>Panpulmonata</taxon>
        <taxon>Eupulmonata</taxon>
        <taxon>Stylommatophora</taxon>
        <taxon>Helicina</taxon>
        <taxon>Arionoidea</taxon>
        <taxon>Arionidae</taxon>
        <taxon>Arion</taxon>
    </lineage>
</organism>